<evidence type="ECO:0000313" key="1">
    <source>
        <dbReference type="EMBL" id="HAS8540996.1"/>
    </source>
</evidence>
<protein>
    <submittedName>
        <fullName evidence="1">Uncharacterized protein</fullName>
    </submittedName>
</protein>
<dbReference type="AlphaFoldDB" id="A0A8H9N1A0"/>
<reference evidence="1" key="1">
    <citation type="journal article" date="2018" name="Genome Biol.">
        <title>SKESA: strategic k-mer extension for scrupulous assemblies.</title>
        <authorList>
            <person name="Souvorov A."/>
            <person name="Agarwala R."/>
            <person name="Lipman D.J."/>
        </authorList>
    </citation>
    <scope>NUCLEOTIDE SEQUENCE</scope>
    <source>
        <strain evidence="1">BCW_3452</strain>
    </source>
</reference>
<sequence>MSKSSTLVVFDSKGKRVNEFENTTQVANYLNAKISNVSRAVNNPDDCHKVSGHYIKLKSDVLDNTQLDLSTLGTPIYSSYDINGELLSVFNSAKEMSDKYNLTPNRMRHYTNTGEPYIYDDGRVFLFSQGGKKKVETTLIKDRQLTTYLLLQESKYVDSYITTKDIADKLGVTNALVARAVKNGTLIKKMYRVYKLQVPLRKIA</sequence>
<accession>A0A8H9N1A0</accession>
<dbReference type="Proteomes" id="UP000863257">
    <property type="component" value="Unassembled WGS sequence"/>
</dbReference>
<dbReference type="EMBL" id="DACRBY010000017">
    <property type="protein sequence ID" value="HAS8540996.1"/>
    <property type="molecule type" value="Genomic_DNA"/>
</dbReference>
<name>A0A8H9N1A0_VIBVL</name>
<dbReference type="SMART" id="SM00497">
    <property type="entry name" value="IENR1"/>
    <property type="match status" value="3"/>
</dbReference>
<dbReference type="InterPro" id="IPR003647">
    <property type="entry name" value="Intron_nuc_1_rpt"/>
</dbReference>
<comment type="caution">
    <text evidence="1">The sequence shown here is derived from an EMBL/GenBank/DDBJ whole genome shotgun (WGS) entry which is preliminary data.</text>
</comment>
<gene>
    <name evidence="1" type="ORF">I7730_14490</name>
</gene>
<proteinExistence type="predicted"/>
<organism evidence="1">
    <name type="scientific">Vibrio vulnificus</name>
    <dbReference type="NCBI Taxonomy" id="672"/>
    <lineage>
        <taxon>Bacteria</taxon>
        <taxon>Pseudomonadati</taxon>
        <taxon>Pseudomonadota</taxon>
        <taxon>Gammaproteobacteria</taxon>
        <taxon>Vibrionales</taxon>
        <taxon>Vibrionaceae</taxon>
        <taxon>Vibrio</taxon>
    </lineage>
</organism>
<reference evidence="1" key="2">
    <citation type="submission" date="2019-01" db="EMBL/GenBank/DDBJ databases">
        <authorList>
            <consortium name="NCBI Pathogen Detection Project"/>
        </authorList>
    </citation>
    <scope>NUCLEOTIDE SEQUENCE</scope>
    <source>
        <strain evidence="1">BCW_3452</strain>
    </source>
</reference>